<proteinExistence type="predicted"/>
<dbReference type="Proteomes" id="UP000014113">
    <property type="component" value="Unassembled WGS sequence"/>
</dbReference>
<dbReference type="Gene3D" id="3.40.50.1980">
    <property type="entry name" value="Nitrogenase molybdenum iron protein domain"/>
    <property type="match status" value="1"/>
</dbReference>
<dbReference type="SUPFAM" id="SSF53807">
    <property type="entry name" value="Helical backbone' metal receptor"/>
    <property type="match status" value="1"/>
</dbReference>
<dbReference type="EMBL" id="ASWJ01000004">
    <property type="protein sequence ID" value="EOW84397.1"/>
    <property type="molecule type" value="Genomic_DNA"/>
</dbReference>
<evidence type="ECO:0008006" key="3">
    <source>
        <dbReference type="Google" id="ProtNLM"/>
    </source>
</evidence>
<name>S0KHD1_9ENTE</name>
<dbReference type="eggNOG" id="COG4607">
    <property type="taxonomic scope" value="Bacteria"/>
</dbReference>
<gene>
    <name evidence="1" type="ORF">I568_00892</name>
</gene>
<comment type="caution">
    <text evidence="1">The sequence shown here is derived from an EMBL/GenBank/DDBJ whole genome shotgun (WGS) entry which is preliminary data.</text>
</comment>
<sequence>MDRTKAIGGDTTSQAVNDNDLVKQTKAGQTNKIINLNPQVWYLAGSGLQALDIMIEDVSKAL</sequence>
<organism evidence="1 2">
    <name type="scientific">Enterococcus columbae DSM 7374 = ATCC 51263</name>
    <dbReference type="NCBI Taxonomy" id="1121865"/>
    <lineage>
        <taxon>Bacteria</taxon>
        <taxon>Bacillati</taxon>
        <taxon>Bacillota</taxon>
        <taxon>Bacilli</taxon>
        <taxon>Lactobacillales</taxon>
        <taxon>Enterococcaceae</taxon>
        <taxon>Enterococcus</taxon>
    </lineage>
</organism>
<dbReference type="STRING" id="1121865.OMW_00294"/>
<evidence type="ECO:0000313" key="1">
    <source>
        <dbReference type="EMBL" id="EOW84397.1"/>
    </source>
</evidence>
<reference evidence="1 2" key="1">
    <citation type="submission" date="2013-03" db="EMBL/GenBank/DDBJ databases">
        <title>The Genome Sequence of Enterococcus columbae ATCC_51263 (PacBio/Illumina hybrid assembly).</title>
        <authorList>
            <consortium name="The Broad Institute Genomics Platform"/>
            <consortium name="The Broad Institute Genome Sequencing Center for Infectious Disease"/>
            <person name="Earl A."/>
            <person name="Russ C."/>
            <person name="Gilmore M."/>
            <person name="Surin D."/>
            <person name="Walker B."/>
            <person name="Young S."/>
            <person name="Zeng Q."/>
            <person name="Gargeya S."/>
            <person name="Fitzgerald M."/>
            <person name="Haas B."/>
            <person name="Abouelleil A."/>
            <person name="Allen A.W."/>
            <person name="Alvarado L."/>
            <person name="Arachchi H.M."/>
            <person name="Berlin A.M."/>
            <person name="Chapman S.B."/>
            <person name="Gainer-Dewar J."/>
            <person name="Goldberg J."/>
            <person name="Griggs A."/>
            <person name="Gujja S."/>
            <person name="Hansen M."/>
            <person name="Howarth C."/>
            <person name="Imamovic A."/>
            <person name="Ireland A."/>
            <person name="Larimer J."/>
            <person name="McCowan C."/>
            <person name="Murphy C."/>
            <person name="Pearson M."/>
            <person name="Poon T.W."/>
            <person name="Priest M."/>
            <person name="Roberts A."/>
            <person name="Saif S."/>
            <person name="Shea T."/>
            <person name="Sisk P."/>
            <person name="Sykes S."/>
            <person name="Wortman J."/>
            <person name="Nusbaum C."/>
            <person name="Birren B."/>
        </authorList>
    </citation>
    <scope>NUCLEOTIDE SEQUENCE [LARGE SCALE GENOMIC DNA]</scope>
    <source>
        <strain evidence="1 2">ATCC 51263</strain>
    </source>
</reference>
<protein>
    <recommendedName>
        <fullName evidence="3">Fe/B12 periplasmic-binding domain-containing protein</fullName>
    </recommendedName>
</protein>
<dbReference type="AlphaFoldDB" id="S0KHD1"/>
<keyword evidence="2" id="KW-1185">Reference proteome</keyword>
<accession>S0KHD1</accession>
<dbReference type="PATRIC" id="fig|1121865.3.peg.287"/>
<evidence type="ECO:0000313" key="2">
    <source>
        <dbReference type="Proteomes" id="UP000014113"/>
    </source>
</evidence>